<reference evidence="10 11" key="1">
    <citation type="submission" date="2019-12" db="EMBL/GenBank/DDBJ databases">
        <authorList>
            <person name="Floudas D."/>
            <person name="Bentzer J."/>
            <person name="Ahren D."/>
            <person name="Johansson T."/>
            <person name="Persson P."/>
            <person name="Tunlid A."/>
        </authorList>
    </citation>
    <scope>NUCLEOTIDE SEQUENCE [LARGE SCALE GENOMIC DNA]</scope>
    <source>
        <strain evidence="10 11">CBS 102.39</strain>
    </source>
</reference>
<dbReference type="Proteomes" id="UP000521872">
    <property type="component" value="Unassembled WGS sequence"/>
</dbReference>
<dbReference type="PANTHER" id="PTHR46300:SF5">
    <property type="entry name" value="CYTOCHROME P450"/>
    <property type="match status" value="1"/>
</dbReference>
<dbReference type="Gene3D" id="1.10.630.10">
    <property type="entry name" value="Cytochrome P450"/>
    <property type="match status" value="1"/>
</dbReference>
<comment type="caution">
    <text evidence="10">The sequence shown here is derived from an EMBL/GenBank/DDBJ whole genome shotgun (WGS) entry which is preliminary data.</text>
</comment>
<keyword evidence="9" id="KW-0812">Transmembrane</keyword>
<dbReference type="PANTHER" id="PTHR46300">
    <property type="entry name" value="P450, PUTATIVE (EUROFUNG)-RELATED-RELATED"/>
    <property type="match status" value="1"/>
</dbReference>
<evidence type="ECO:0008006" key="12">
    <source>
        <dbReference type="Google" id="ProtNLM"/>
    </source>
</evidence>
<accession>A0A8H4VN39</accession>
<keyword evidence="9" id="KW-1133">Transmembrane helix</keyword>
<dbReference type="GO" id="GO:0016705">
    <property type="term" value="F:oxidoreductase activity, acting on paired donors, with incorporation or reduction of molecular oxygen"/>
    <property type="evidence" value="ECO:0007669"/>
    <property type="project" value="InterPro"/>
</dbReference>
<evidence type="ECO:0000256" key="7">
    <source>
        <dbReference type="ARBA" id="ARBA00023004"/>
    </source>
</evidence>
<dbReference type="Pfam" id="PF00067">
    <property type="entry name" value="p450"/>
    <property type="match status" value="1"/>
</dbReference>
<dbReference type="GO" id="GO:0004497">
    <property type="term" value="F:monooxygenase activity"/>
    <property type="evidence" value="ECO:0007669"/>
    <property type="project" value="UniProtKB-KW"/>
</dbReference>
<evidence type="ECO:0000256" key="9">
    <source>
        <dbReference type="SAM" id="Phobius"/>
    </source>
</evidence>
<evidence type="ECO:0000256" key="3">
    <source>
        <dbReference type="ARBA" id="ARBA00010617"/>
    </source>
</evidence>
<name>A0A8H4VN39_9AGAR</name>
<keyword evidence="4" id="KW-0349">Heme</keyword>
<keyword evidence="5" id="KW-0479">Metal-binding</keyword>
<evidence type="ECO:0000256" key="2">
    <source>
        <dbReference type="ARBA" id="ARBA00005179"/>
    </source>
</evidence>
<comment type="cofactor">
    <cofactor evidence="1">
        <name>heme</name>
        <dbReference type="ChEBI" id="CHEBI:30413"/>
    </cofactor>
</comment>
<feature type="transmembrane region" description="Helical" evidence="9">
    <location>
        <begin position="6"/>
        <end position="22"/>
    </location>
</feature>
<evidence type="ECO:0000256" key="4">
    <source>
        <dbReference type="ARBA" id="ARBA00022617"/>
    </source>
</evidence>
<dbReference type="InterPro" id="IPR050364">
    <property type="entry name" value="Cytochrome_P450_fung"/>
</dbReference>
<dbReference type="SUPFAM" id="SSF48264">
    <property type="entry name" value="Cytochrome P450"/>
    <property type="match status" value="1"/>
</dbReference>
<evidence type="ECO:0000313" key="10">
    <source>
        <dbReference type="EMBL" id="KAF4615702.1"/>
    </source>
</evidence>
<comment type="similarity">
    <text evidence="3">Belongs to the cytochrome P450 family.</text>
</comment>
<keyword evidence="6" id="KW-0560">Oxidoreductase</keyword>
<evidence type="ECO:0000256" key="5">
    <source>
        <dbReference type="ARBA" id="ARBA00022723"/>
    </source>
</evidence>
<keyword evidence="9" id="KW-0472">Membrane</keyword>
<dbReference type="EMBL" id="JAACJL010000034">
    <property type="protein sequence ID" value="KAF4615702.1"/>
    <property type="molecule type" value="Genomic_DNA"/>
</dbReference>
<dbReference type="PRINTS" id="PR00463">
    <property type="entry name" value="EP450I"/>
</dbReference>
<proteinExistence type="inferred from homology"/>
<dbReference type="AlphaFoldDB" id="A0A8H4VN39"/>
<dbReference type="GO" id="GO:0020037">
    <property type="term" value="F:heme binding"/>
    <property type="evidence" value="ECO:0007669"/>
    <property type="project" value="InterPro"/>
</dbReference>
<dbReference type="InterPro" id="IPR002401">
    <property type="entry name" value="Cyt_P450_E_grp-I"/>
</dbReference>
<evidence type="ECO:0000256" key="1">
    <source>
        <dbReference type="ARBA" id="ARBA00001971"/>
    </source>
</evidence>
<gene>
    <name evidence="10" type="ORF">D9613_012528</name>
</gene>
<protein>
    <recommendedName>
        <fullName evidence="12">Cytochrome P450</fullName>
    </recommendedName>
</protein>
<keyword evidence="7" id="KW-0408">Iron</keyword>
<keyword evidence="11" id="KW-1185">Reference proteome</keyword>
<evidence type="ECO:0000256" key="8">
    <source>
        <dbReference type="ARBA" id="ARBA00023033"/>
    </source>
</evidence>
<keyword evidence="8" id="KW-0503">Monooxygenase</keyword>
<organism evidence="10 11">
    <name type="scientific">Agrocybe pediades</name>
    <dbReference type="NCBI Taxonomy" id="84607"/>
    <lineage>
        <taxon>Eukaryota</taxon>
        <taxon>Fungi</taxon>
        <taxon>Dikarya</taxon>
        <taxon>Basidiomycota</taxon>
        <taxon>Agaricomycotina</taxon>
        <taxon>Agaricomycetes</taxon>
        <taxon>Agaricomycetidae</taxon>
        <taxon>Agaricales</taxon>
        <taxon>Agaricineae</taxon>
        <taxon>Strophariaceae</taxon>
        <taxon>Agrocybe</taxon>
    </lineage>
</organism>
<dbReference type="InterPro" id="IPR036396">
    <property type="entry name" value="Cyt_P450_sf"/>
</dbReference>
<evidence type="ECO:0000256" key="6">
    <source>
        <dbReference type="ARBA" id="ARBA00023002"/>
    </source>
</evidence>
<comment type="pathway">
    <text evidence="2">Secondary metabolite biosynthesis.</text>
</comment>
<dbReference type="InterPro" id="IPR001128">
    <property type="entry name" value="Cyt_P450"/>
</dbReference>
<dbReference type="GO" id="GO:0005506">
    <property type="term" value="F:iron ion binding"/>
    <property type="evidence" value="ECO:0007669"/>
    <property type="project" value="InterPro"/>
</dbReference>
<sequence>MGTLPLLEIVLFISILMGIVYLKRKQALASLPPGPPAHPIVGHLFKMPQDVNSGFYFAELGKKYGDVSCIRVPGRTMVILNSMRAAVDLLEKRSRNYGARPLSDVFVLMGWGNNVAFTPAGKRVQRHRRMLNEYLAREKCLSYYPSQEREARKLVRNFAEDPERFDDHLNVFSTGIVVRIAYGHDIDRKNPSDDVYFKMAADASWCNTHCAAPGSNLVDLMPIMKYLPSWFPGTYPATQARSYRPIIDLLHDYPFADIGKQLDEGVARDSYLLTHIEGMQRQDAGYLYTVEDIKGTASAIIGAGADTTWSTTATFLLAMLLYPDVQKKAHEEIDSVVEEHRLPTFSDRPDLPYIDCIVHETYRWYNAAPTGLPHQSLEDDVYQGMFIPKGSVIIPNTRQTRQSMNVLVSSTPSGTYVASLILLRSLVSEDVSVLDVIWPTPAYG</sequence>
<evidence type="ECO:0000313" key="11">
    <source>
        <dbReference type="Proteomes" id="UP000521872"/>
    </source>
</evidence>